<accession>A0A1W1D111</accession>
<dbReference type="SUPFAM" id="SSF48403">
    <property type="entry name" value="Ankyrin repeat"/>
    <property type="match status" value="1"/>
</dbReference>
<dbReference type="PROSITE" id="PS50088">
    <property type="entry name" value="ANK_REPEAT"/>
    <property type="match status" value="1"/>
</dbReference>
<protein>
    <submittedName>
        <fullName evidence="3">Inversin protein alternative isoform, putative</fullName>
    </submittedName>
</protein>
<dbReference type="EMBL" id="FPHM01000268">
    <property type="protein sequence ID" value="SFV71561.1"/>
    <property type="molecule type" value="Genomic_DNA"/>
</dbReference>
<dbReference type="GO" id="GO:0005634">
    <property type="term" value="C:nucleus"/>
    <property type="evidence" value="ECO:0007669"/>
    <property type="project" value="TreeGrafter"/>
</dbReference>
<evidence type="ECO:0000256" key="1">
    <source>
        <dbReference type="ARBA" id="ARBA00022737"/>
    </source>
</evidence>
<dbReference type="PANTHER" id="PTHR24124">
    <property type="entry name" value="ANKYRIN REPEAT FAMILY A"/>
    <property type="match status" value="1"/>
</dbReference>
<dbReference type="Gene3D" id="1.25.40.20">
    <property type="entry name" value="Ankyrin repeat-containing domain"/>
    <property type="match status" value="1"/>
</dbReference>
<dbReference type="SMART" id="SM00248">
    <property type="entry name" value="ANK"/>
    <property type="match status" value="3"/>
</dbReference>
<dbReference type="Pfam" id="PF12796">
    <property type="entry name" value="Ank_2"/>
    <property type="match status" value="1"/>
</dbReference>
<dbReference type="Pfam" id="PF13606">
    <property type="entry name" value="Ank_3"/>
    <property type="match status" value="1"/>
</dbReference>
<proteinExistence type="predicted"/>
<dbReference type="InterPro" id="IPR036770">
    <property type="entry name" value="Ankyrin_rpt-contain_sf"/>
</dbReference>
<evidence type="ECO:0000313" key="3">
    <source>
        <dbReference type="EMBL" id="SFV71561.1"/>
    </source>
</evidence>
<evidence type="ECO:0000256" key="2">
    <source>
        <dbReference type="ARBA" id="ARBA00023043"/>
    </source>
</evidence>
<keyword evidence="2" id="KW-0040">ANK repeat</keyword>
<dbReference type="AlphaFoldDB" id="A0A1W1D111"/>
<reference evidence="3" key="1">
    <citation type="submission" date="2016-10" db="EMBL/GenBank/DDBJ databases">
        <authorList>
            <person name="de Groot N.N."/>
        </authorList>
    </citation>
    <scope>NUCLEOTIDE SEQUENCE</scope>
</reference>
<sequence length="244" mass="27659">MIVRKTFFYPLIVLVYLGLSTNIYAQVTEQDVLRAVNQGVKATKKFLATTPTYQLYEKNKTILHYAVELNKYDVVEFLTRNRVNLARKGGMFFQTPLQDAIYYRHFRIAKLLINRGSPLDSKNVNGETALHIAAKNGYSDIVKALLAKGASTNIPDEDGNLPYELVPKLMFENDKELLSILKPEENENENGNSDIATSQIIKIDVPMINKTRTITIDGKNKTIDDQIIDDKSRLKNNDFGITID</sequence>
<organism evidence="3">
    <name type="scientific">hydrothermal vent metagenome</name>
    <dbReference type="NCBI Taxonomy" id="652676"/>
    <lineage>
        <taxon>unclassified sequences</taxon>
        <taxon>metagenomes</taxon>
        <taxon>ecological metagenomes</taxon>
    </lineage>
</organism>
<dbReference type="InterPro" id="IPR002110">
    <property type="entry name" value="Ankyrin_rpt"/>
</dbReference>
<dbReference type="PANTHER" id="PTHR24124:SF14">
    <property type="entry name" value="CHROMOSOME UNDETERMINED SCAFFOLD_25, WHOLE GENOME SHOTGUN SEQUENCE"/>
    <property type="match status" value="1"/>
</dbReference>
<gene>
    <name evidence="3" type="ORF">MNB_SV-13-897</name>
</gene>
<name>A0A1W1D111_9ZZZZ</name>
<dbReference type="GO" id="GO:0010468">
    <property type="term" value="P:regulation of gene expression"/>
    <property type="evidence" value="ECO:0007669"/>
    <property type="project" value="TreeGrafter"/>
</dbReference>
<dbReference type="PROSITE" id="PS50297">
    <property type="entry name" value="ANK_REP_REGION"/>
    <property type="match status" value="1"/>
</dbReference>
<keyword evidence="1" id="KW-0677">Repeat</keyword>